<evidence type="ECO:0000313" key="2">
    <source>
        <dbReference type="Proteomes" id="UP000887565"/>
    </source>
</evidence>
<feature type="compositionally biased region" description="Basic and acidic residues" evidence="1">
    <location>
        <begin position="42"/>
        <end position="51"/>
    </location>
</feature>
<evidence type="ECO:0000313" key="3">
    <source>
        <dbReference type="WBParaSite" id="nRc.2.0.1.t07207-RA"/>
    </source>
</evidence>
<dbReference type="AlphaFoldDB" id="A0A915I153"/>
<feature type="compositionally biased region" description="Polar residues" evidence="1">
    <location>
        <begin position="136"/>
        <end position="145"/>
    </location>
</feature>
<dbReference type="WBParaSite" id="nRc.2.0.1.t07207-RA">
    <property type="protein sequence ID" value="nRc.2.0.1.t07207-RA"/>
    <property type="gene ID" value="nRc.2.0.1.g07207"/>
</dbReference>
<feature type="region of interest" description="Disordered" evidence="1">
    <location>
        <begin position="42"/>
        <end position="64"/>
    </location>
</feature>
<sequence length="145" mass="15717">MHIVATFIDPRYKNEFFSKNSTITPATSFIEKYIEQRAIDTERQPMKKGIETKPSTTSTGLNMEDFAHESDSSVTLTEIGGHVTLSDNEPIPLKHGSLTGIEANNATEAATGATVTEAIPPTTEATETDIGLYVGKQTSDQQKLA</sequence>
<reference evidence="3" key="1">
    <citation type="submission" date="2022-11" db="UniProtKB">
        <authorList>
            <consortium name="WormBaseParasite"/>
        </authorList>
    </citation>
    <scope>IDENTIFICATION</scope>
</reference>
<accession>A0A915I153</accession>
<keyword evidence="2" id="KW-1185">Reference proteome</keyword>
<name>A0A915I153_ROMCU</name>
<proteinExistence type="predicted"/>
<feature type="region of interest" description="Disordered" evidence="1">
    <location>
        <begin position="126"/>
        <end position="145"/>
    </location>
</feature>
<organism evidence="2 3">
    <name type="scientific">Romanomermis culicivorax</name>
    <name type="common">Nematode worm</name>
    <dbReference type="NCBI Taxonomy" id="13658"/>
    <lineage>
        <taxon>Eukaryota</taxon>
        <taxon>Metazoa</taxon>
        <taxon>Ecdysozoa</taxon>
        <taxon>Nematoda</taxon>
        <taxon>Enoplea</taxon>
        <taxon>Dorylaimia</taxon>
        <taxon>Mermithida</taxon>
        <taxon>Mermithoidea</taxon>
        <taxon>Mermithidae</taxon>
        <taxon>Romanomermis</taxon>
    </lineage>
</organism>
<evidence type="ECO:0000256" key="1">
    <source>
        <dbReference type="SAM" id="MobiDB-lite"/>
    </source>
</evidence>
<dbReference type="Proteomes" id="UP000887565">
    <property type="component" value="Unplaced"/>
</dbReference>
<protein>
    <submittedName>
        <fullName evidence="3">Uncharacterized protein</fullName>
    </submittedName>
</protein>